<dbReference type="Proteomes" id="UP000245667">
    <property type="component" value="Unassembled WGS sequence"/>
</dbReference>
<evidence type="ECO:0000259" key="2">
    <source>
        <dbReference type="PROSITE" id="PS51464"/>
    </source>
</evidence>
<evidence type="ECO:0000313" key="4">
    <source>
        <dbReference type="EMBL" id="PWK22770.1"/>
    </source>
</evidence>
<dbReference type="InterPro" id="IPR046348">
    <property type="entry name" value="SIS_dom_sf"/>
</dbReference>
<dbReference type="EMBL" id="JACWLN010000005">
    <property type="protein sequence ID" value="MBD1261436.1"/>
    <property type="molecule type" value="Genomic_DNA"/>
</dbReference>
<dbReference type="GO" id="GO:1901135">
    <property type="term" value="P:carbohydrate derivative metabolic process"/>
    <property type="evidence" value="ECO:0007669"/>
    <property type="project" value="InterPro"/>
</dbReference>
<dbReference type="SUPFAM" id="SSF53697">
    <property type="entry name" value="SIS domain"/>
    <property type="match status" value="1"/>
</dbReference>
<sequence>MKYLNIAESALIDLKAIDTAREIQGQPELWEAIYNNICSERESISSFLDNVYPIAKKIILTGAGTSAYIGFSLEGIIQRTTKITTVPVATTHLVSHPQDYFEPDTPTLLISFARSGNSPESVAAVELADKHCNDCYHLIITCNTDGDLAKHSFKKNGYVFYLPPEANDKSLAMTGSYSGMLLSALLINDIKNITSLHSTVDKVCEYGTSLLTEFLPTIKKTAELPFDRAVFLGSGPQYGTAMESHLKLQELSDGQIICKNDSYLGFRHGPKAVVNNKTLLVYYFSNNEDVYRYEKDLVAAMDEGKTPLFQMGIAEKMRADLDLDALIVLSKDGNHIEEPYLSVCNIILGQLLGFFKSMDLGLNPDSPSLSGAISRVVKGVTIY</sequence>
<evidence type="ECO:0000256" key="1">
    <source>
        <dbReference type="ARBA" id="ARBA00022737"/>
    </source>
</evidence>
<organism evidence="4 5">
    <name type="scientific">Maribacter polysiphoniae</name>
    <dbReference type="NCBI Taxonomy" id="429344"/>
    <lineage>
        <taxon>Bacteria</taxon>
        <taxon>Pseudomonadati</taxon>
        <taxon>Bacteroidota</taxon>
        <taxon>Flavobacteriia</taxon>
        <taxon>Flavobacteriales</taxon>
        <taxon>Flavobacteriaceae</taxon>
        <taxon>Maribacter</taxon>
    </lineage>
</organism>
<evidence type="ECO:0000313" key="3">
    <source>
        <dbReference type="EMBL" id="MBD1261436.1"/>
    </source>
</evidence>
<accession>A0A316EIL1</accession>
<name>A0A316EIL1_9FLAO</name>
<dbReference type="AlphaFoldDB" id="A0A316EIL1"/>
<dbReference type="RefSeq" id="WP_109651470.1">
    <property type="nucleotide sequence ID" value="NZ_JACWLN010000005.1"/>
</dbReference>
<dbReference type="CDD" id="cd05008">
    <property type="entry name" value="SIS_GlmS_GlmD_1"/>
    <property type="match status" value="1"/>
</dbReference>
<reference evidence="4 5" key="1">
    <citation type="submission" date="2018-05" db="EMBL/GenBank/DDBJ databases">
        <title>Genomic Encyclopedia of Archaeal and Bacterial Type Strains, Phase II (KMG-II): from individual species to whole genera.</title>
        <authorList>
            <person name="Goeker M."/>
        </authorList>
    </citation>
    <scope>NUCLEOTIDE SEQUENCE [LARGE SCALE GENOMIC DNA]</scope>
    <source>
        <strain evidence="4 5">DSM 23514</strain>
    </source>
</reference>
<dbReference type="EMBL" id="QGGQ01000006">
    <property type="protein sequence ID" value="PWK22770.1"/>
    <property type="molecule type" value="Genomic_DNA"/>
</dbReference>
<dbReference type="Proteomes" id="UP000651837">
    <property type="component" value="Unassembled WGS sequence"/>
</dbReference>
<dbReference type="InterPro" id="IPR001347">
    <property type="entry name" value="SIS_dom"/>
</dbReference>
<dbReference type="GO" id="GO:0097367">
    <property type="term" value="F:carbohydrate derivative binding"/>
    <property type="evidence" value="ECO:0007669"/>
    <property type="project" value="InterPro"/>
</dbReference>
<evidence type="ECO:0000313" key="6">
    <source>
        <dbReference type="Proteomes" id="UP000651837"/>
    </source>
</evidence>
<keyword evidence="4" id="KW-0413">Isomerase</keyword>
<dbReference type="PANTHER" id="PTHR10937">
    <property type="entry name" value="GLUCOSAMINE--FRUCTOSE-6-PHOSPHATE AMINOTRANSFERASE, ISOMERIZING"/>
    <property type="match status" value="1"/>
</dbReference>
<keyword evidence="1" id="KW-0677">Repeat</keyword>
<keyword evidence="6" id="KW-1185">Reference proteome</keyword>
<proteinExistence type="predicted"/>
<comment type="caution">
    <text evidence="4">The sequence shown here is derived from an EMBL/GenBank/DDBJ whole genome shotgun (WGS) entry which is preliminary data.</text>
</comment>
<feature type="domain" description="SIS" evidence="2">
    <location>
        <begin position="44"/>
        <end position="192"/>
    </location>
</feature>
<gene>
    <name evidence="3" type="ORF">HZY62_12600</name>
    <name evidence="4" type="ORF">LX92_02707</name>
</gene>
<dbReference type="InterPro" id="IPR035466">
    <property type="entry name" value="GlmS/AgaS_SIS"/>
</dbReference>
<dbReference type="GO" id="GO:0016853">
    <property type="term" value="F:isomerase activity"/>
    <property type="evidence" value="ECO:0007669"/>
    <property type="project" value="UniProtKB-KW"/>
</dbReference>
<reference evidence="3 6" key="2">
    <citation type="submission" date="2020-07" db="EMBL/GenBank/DDBJ databases">
        <title>The draft genome sequence of Maribacter polysiphoniae KCTC 22021.</title>
        <authorList>
            <person name="Mu L."/>
        </authorList>
    </citation>
    <scope>NUCLEOTIDE SEQUENCE [LARGE SCALE GENOMIC DNA]</scope>
    <source>
        <strain evidence="3 6">KCTC 22021</strain>
    </source>
</reference>
<dbReference type="Gene3D" id="3.40.50.10490">
    <property type="entry name" value="Glucose-6-phosphate isomerase like protein, domain 1"/>
    <property type="match status" value="2"/>
</dbReference>
<dbReference type="OrthoDB" id="9779207at2"/>
<evidence type="ECO:0000313" key="5">
    <source>
        <dbReference type="Proteomes" id="UP000245667"/>
    </source>
</evidence>
<protein>
    <submittedName>
        <fullName evidence="3">SIS domain-containing protein</fullName>
    </submittedName>
    <submittedName>
        <fullName evidence="4">Tagatose-6-phosphate ketose/aldose isomerase</fullName>
    </submittedName>
</protein>
<dbReference type="Pfam" id="PF01380">
    <property type="entry name" value="SIS"/>
    <property type="match status" value="1"/>
</dbReference>
<dbReference type="PROSITE" id="PS51464">
    <property type="entry name" value="SIS"/>
    <property type="match status" value="1"/>
</dbReference>
<dbReference type="PANTHER" id="PTHR10937:SF4">
    <property type="entry name" value="GLUCOSAMINE-6-PHOSPHATE DEAMINASE"/>
    <property type="match status" value="1"/>
</dbReference>